<comment type="caution">
    <text evidence="1">The sequence shown here is derived from an EMBL/GenBank/DDBJ whole genome shotgun (WGS) entry which is preliminary data.</text>
</comment>
<organism evidence="1 2">
    <name type="scientific">Providencia stuartii ATCC 25827</name>
    <dbReference type="NCBI Taxonomy" id="471874"/>
    <lineage>
        <taxon>Bacteria</taxon>
        <taxon>Pseudomonadati</taxon>
        <taxon>Pseudomonadota</taxon>
        <taxon>Gammaproteobacteria</taxon>
        <taxon>Enterobacterales</taxon>
        <taxon>Morganellaceae</taxon>
        <taxon>Providencia</taxon>
    </lineage>
</organism>
<name>A0AA86YRY2_PROST</name>
<evidence type="ECO:0000313" key="2">
    <source>
        <dbReference type="Proteomes" id="UP000004506"/>
    </source>
</evidence>
<evidence type="ECO:0000313" key="1">
    <source>
        <dbReference type="EMBL" id="EDU59096.1"/>
    </source>
</evidence>
<proteinExistence type="predicted"/>
<accession>A0AA86YRY2</accession>
<reference evidence="2" key="1">
    <citation type="submission" date="2008-04" db="EMBL/GenBank/DDBJ databases">
        <title>Draft genome sequence of Providencia stuartii (ATCC 25827).</title>
        <authorList>
            <person name="Sudarsanam P."/>
            <person name="Ley R."/>
            <person name="Guruge J."/>
            <person name="Turnbaugh P.J."/>
            <person name="Mahowald M."/>
            <person name="Liep D."/>
            <person name="Gordon J."/>
        </authorList>
    </citation>
    <scope>NUCLEOTIDE SEQUENCE [LARGE SCALE GENOMIC DNA]</scope>
    <source>
        <strain evidence="2">ATCC 25827</strain>
    </source>
</reference>
<dbReference type="AlphaFoldDB" id="A0AA86YRY2"/>
<dbReference type="EMBL" id="ABJD02000101">
    <property type="protein sequence ID" value="EDU59096.1"/>
    <property type="molecule type" value="Genomic_DNA"/>
</dbReference>
<dbReference type="Proteomes" id="UP000004506">
    <property type="component" value="Unassembled WGS sequence"/>
</dbReference>
<sequence length="42" mass="5185">MTLSVMEPYHNIVFFDREKEITLFSPEKMAHLQCFYLLRIRH</sequence>
<gene>
    <name evidence="1" type="ORF">PROSTU_02281</name>
</gene>
<reference evidence="1 2" key="3">
    <citation type="submission" date="2008-05" db="EMBL/GenBank/DDBJ databases">
        <authorList>
            <person name="Fulton L."/>
            <person name="Clifton S."/>
            <person name="Fulton B."/>
            <person name="Xu J."/>
            <person name="Minx P."/>
            <person name="Pepin K.H."/>
            <person name="Johnson M."/>
            <person name="Thiruvilangam P."/>
            <person name="Bhonagiri V."/>
            <person name="Nash W.E."/>
            <person name="Mardis E.R."/>
            <person name="Wilson R.K."/>
        </authorList>
    </citation>
    <scope>NUCLEOTIDE SEQUENCE [LARGE SCALE GENOMIC DNA]</scope>
    <source>
        <strain evidence="1 2">ATCC 25827</strain>
    </source>
</reference>
<protein>
    <submittedName>
        <fullName evidence="1">Uncharacterized protein</fullName>
    </submittedName>
</protein>
<reference evidence="2" key="2">
    <citation type="submission" date="2008-04" db="EMBL/GenBank/DDBJ databases">
        <title>Draft genome sequence of Providencia stuartii(ATCC 25827).</title>
        <authorList>
            <person name="Sudarsanam P."/>
            <person name="Ley R."/>
            <person name="Guruge J."/>
            <person name="Turnbaugh P.J."/>
            <person name="Mahowald M."/>
            <person name="Liep D."/>
            <person name="Gordon J."/>
        </authorList>
    </citation>
    <scope>NUCLEOTIDE SEQUENCE [LARGE SCALE GENOMIC DNA]</scope>
    <source>
        <strain evidence="2">ATCC 25827</strain>
    </source>
</reference>